<gene>
    <name evidence="2" type="ORF">GCM10017584_20180</name>
</gene>
<dbReference type="Gene3D" id="3.30.420.40">
    <property type="match status" value="2"/>
</dbReference>
<keyword evidence="3" id="KW-1185">Reference proteome</keyword>
<dbReference type="GO" id="GO:0016301">
    <property type="term" value="F:kinase activity"/>
    <property type="evidence" value="ECO:0007669"/>
    <property type="project" value="UniProtKB-KW"/>
</dbReference>
<reference evidence="2" key="1">
    <citation type="journal article" date="2014" name="Int. J. Syst. Evol. Microbiol.">
        <title>Complete genome sequence of Corynebacterium casei LMG S-19264T (=DSM 44701T), isolated from a smear-ripened cheese.</title>
        <authorList>
            <consortium name="US DOE Joint Genome Institute (JGI-PGF)"/>
            <person name="Walter F."/>
            <person name="Albersmeier A."/>
            <person name="Kalinowski J."/>
            <person name="Ruckert C."/>
        </authorList>
    </citation>
    <scope>NUCLEOTIDE SEQUENCE</scope>
    <source>
        <strain evidence="2">VKM Ac-1401</strain>
    </source>
</reference>
<dbReference type="InterPro" id="IPR043129">
    <property type="entry name" value="ATPase_NBD"/>
</dbReference>
<dbReference type="PANTHER" id="PTHR18964">
    <property type="entry name" value="ROK (REPRESSOR, ORF, KINASE) FAMILY"/>
    <property type="match status" value="1"/>
</dbReference>
<protein>
    <submittedName>
        <fullName evidence="2">Sugar kinase</fullName>
    </submittedName>
</protein>
<keyword evidence="2" id="KW-0418">Kinase</keyword>
<dbReference type="PANTHER" id="PTHR18964:SF149">
    <property type="entry name" value="BIFUNCTIONAL UDP-N-ACETYLGLUCOSAMINE 2-EPIMERASE_N-ACETYLMANNOSAMINE KINASE"/>
    <property type="match status" value="1"/>
</dbReference>
<dbReference type="Proteomes" id="UP001142372">
    <property type="component" value="Unassembled WGS sequence"/>
</dbReference>
<evidence type="ECO:0000313" key="2">
    <source>
        <dbReference type="EMBL" id="GLJ76444.1"/>
    </source>
</evidence>
<accession>A0A9W6H9L5</accession>
<dbReference type="AlphaFoldDB" id="A0A9W6H9L5"/>
<dbReference type="Pfam" id="PF00480">
    <property type="entry name" value="ROK"/>
    <property type="match status" value="1"/>
</dbReference>
<dbReference type="InterPro" id="IPR000600">
    <property type="entry name" value="ROK"/>
</dbReference>
<keyword evidence="2" id="KW-0808">Transferase</keyword>
<organism evidence="2 3">
    <name type="scientific">Leifsonia poae</name>
    <dbReference type="NCBI Taxonomy" id="110933"/>
    <lineage>
        <taxon>Bacteria</taxon>
        <taxon>Bacillati</taxon>
        <taxon>Actinomycetota</taxon>
        <taxon>Actinomycetes</taxon>
        <taxon>Micrococcales</taxon>
        <taxon>Microbacteriaceae</taxon>
        <taxon>Leifsonia</taxon>
    </lineage>
</organism>
<dbReference type="EMBL" id="BSEN01000006">
    <property type="protein sequence ID" value="GLJ76444.1"/>
    <property type="molecule type" value="Genomic_DNA"/>
</dbReference>
<proteinExistence type="inferred from homology"/>
<evidence type="ECO:0000256" key="1">
    <source>
        <dbReference type="ARBA" id="ARBA00006479"/>
    </source>
</evidence>
<dbReference type="RefSeq" id="WP_271177091.1">
    <property type="nucleotide sequence ID" value="NZ_BAAAJO010000005.1"/>
</dbReference>
<reference evidence="2" key="2">
    <citation type="submission" date="2023-01" db="EMBL/GenBank/DDBJ databases">
        <authorList>
            <person name="Sun Q."/>
            <person name="Evtushenko L."/>
        </authorList>
    </citation>
    <scope>NUCLEOTIDE SEQUENCE</scope>
    <source>
        <strain evidence="2">VKM Ac-1401</strain>
    </source>
</reference>
<dbReference type="SUPFAM" id="SSF53067">
    <property type="entry name" value="Actin-like ATPase domain"/>
    <property type="match status" value="1"/>
</dbReference>
<sequence length="330" mass="33514">MSGAEGARSLLLTHERGAGTAVLAVDLGGTAMKGAVVSDRGETLVELTRPTPASEVVGALISLFRDLGESASGLGCRVVGAGVATPGMIDEERGIVRYASNLDWRDVPLRDALRDALDVPVALGHDVRAAGVAERLIGAARGTGDFVLVPIGTGVAAALVTAGGTVTGATGAAGEFGHIPVVIDGEQCTCGQRGCLEVYVSGAGLARRYAAAGGPALSSREIVARLGSDAVADRVWTRAVDVLAQGLNILTLLLDPEVIVLGGGFSRAGDALMIPLTARMSAGLAWRERPRVVRSELGGDAGRTGAAILAFRAAGLEAVADEWRAVIPTP</sequence>
<name>A0A9W6H9L5_9MICO</name>
<comment type="similarity">
    <text evidence="1">Belongs to the ROK (NagC/XylR) family.</text>
</comment>
<comment type="caution">
    <text evidence="2">The sequence shown here is derived from an EMBL/GenBank/DDBJ whole genome shotgun (WGS) entry which is preliminary data.</text>
</comment>
<evidence type="ECO:0000313" key="3">
    <source>
        <dbReference type="Proteomes" id="UP001142372"/>
    </source>
</evidence>